<proteinExistence type="predicted"/>
<dbReference type="InterPro" id="IPR032708">
    <property type="entry name" value="McjB_C"/>
</dbReference>
<name>A0A1J5Q4F4_9ZZZZ</name>
<dbReference type="AlphaFoldDB" id="A0A1J5Q4F4"/>
<feature type="domain" description="Microcin J25-processing protein McjB C-terminal" evidence="1">
    <location>
        <begin position="4"/>
        <end position="109"/>
    </location>
</feature>
<dbReference type="InterPro" id="IPR053521">
    <property type="entry name" value="McjB-like"/>
</dbReference>
<organism evidence="2">
    <name type="scientific">mine drainage metagenome</name>
    <dbReference type="NCBI Taxonomy" id="410659"/>
    <lineage>
        <taxon>unclassified sequences</taxon>
        <taxon>metagenomes</taxon>
        <taxon>ecological metagenomes</taxon>
    </lineage>
</organism>
<dbReference type="Pfam" id="PF13471">
    <property type="entry name" value="Transglut_core3"/>
    <property type="match status" value="1"/>
</dbReference>
<comment type="caution">
    <text evidence="2">The sequence shown here is derived from an EMBL/GenBank/DDBJ whole genome shotgun (WGS) entry which is preliminary data.</text>
</comment>
<dbReference type="NCBIfam" id="NF033537">
    <property type="entry name" value="lasso_biosyn_B2"/>
    <property type="match status" value="1"/>
</dbReference>
<sequence>MARSFRGRSFAWILAQAQRDARLLPAAAPSRRTRDLTAAFQACQPWIPFQGACLYRSFLLREALRRLGEPVWWVFGVQTWPFEAHCWLQVGDVVLDDWVERVVAYTPILAV</sequence>
<reference evidence="2" key="1">
    <citation type="submission" date="2016-10" db="EMBL/GenBank/DDBJ databases">
        <title>Sequence of Gallionella enrichment culture.</title>
        <authorList>
            <person name="Poehlein A."/>
            <person name="Muehling M."/>
            <person name="Daniel R."/>
        </authorList>
    </citation>
    <scope>NUCLEOTIDE SEQUENCE</scope>
</reference>
<evidence type="ECO:0000259" key="1">
    <source>
        <dbReference type="Pfam" id="PF13471"/>
    </source>
</evidence>
<evidence type="ECO:0000313" key="2">
    <source>
        <dbReference type="EMBL" id="OIQ70741.1"/>
    </source>
</evidence>
<dbReference type="EMBL" id="MLJW01004053">
    <property type="protein sequence ID" value="OIQ70741.1"/>
    <property type="molecule type" value="Genomic_DNA"/>
</dbReference>
<gene>
    <name evidence="2" type="ORF">GALL_476450</name>
</gene>
<protein>
    <recommendedName>
        <fullName evidence="1">Microcin J25-processing protein McjB C-terminal domain-containing protein</fullName>
    </recommendedName>
</protein>
<accession>A0A1J5Q4F4</accession>